<evidence type="ECO:0000313" key="6">
    <source>
        <dbReference type="EMBL" id="CAF9915437.1"/>
    </source>
</evidence>
<dbReference type="Gene3D" id="3.40.50.1820">
    <property type="entry name" value="alpha/beta hydrolase"/>
    <property type="match status" value="1"/>
</dbReference>
<accession>A0A8H3F3N1</accession>
<dbReference type="Proteomes" id="UP000664169">
    <property type="component" value="Unassembled WGS sequence"/>
</dbReference>
<dbReference type="SUPFAM" id="SSF53474">
    <property type="entry name" value="alpha/beta-Hydrolases"/>
    <property type="match status" value="1"/>
</dbReference>
<reference evidence="6" key="1">
    <citation type="submission" date="2021-03" db="EMBL/GenBank/DDBJ databases">
        <authorList>
            <person name="Tagirdzhanova G."/>
        </authorList>
    </citation>
    <scope>NUCLEOTIDE SEQUENCE</scope>
</reference>
<keyword evidence="2" id="KW-0378">Hydrolase</keyword>
<proteinExistence type="inferred from homology"/>
<evidence type="ECO:0000256" key="2">
    <source>
        <dbReference type="ARBA" id="ARBA00022801"/>
    </source>
</evidence>
<dbReference type="PANTHER" id="PTHR48081:SF8">
    <property type="entry name" value="ALPHA_BETA HYDROLASE FOLD-3 DOMAIN-CONTAINING PROTEIN-RELATED"/>
    <property type="match status" value="1"/>
</dbReference>
<organism evidence="6 7">
    <name type="scientific">Gomphillus americanus</name>
    <dbReference type="NCBI Taxonomy" id="1940652"/>
    <lineage>
        <taxon>Eukaryota</taxon>
        <taxon>Fungi</taxon>
        <taxon>Dikarya</taxon>
        <taxon>Ascomycota</taxon>
        <taxon>Pezizomycotina</taxon>
        <taxon>Lecanoromycetes</taxon>
        <taxon>OSLEUM clade</taxon>
        <taxon>Ostropomycetidae</taxon>
        <taxon>Ostropales</taxon>
        <taxon>Graphidaceae</taxon>
        <taxon>Gomphilloideae</taxon>
        <taxon>Gomphillus</taxon>
    </lineage>
</organism>
<comment type="caution">
    <text evidence="6">The sequence shown here is derived from an EMBL/GenBank/DDBJ whole genome shotgun (WGS) entry which is preliminary data.</text>
</comment>
<keyword evidence="4" id="KW-1133">Transmembrane helix</keyword>
<keyword evidence="7" id="KW-1185">Reference proteome</keyword>
<feature type="transmembrane region" description="Helical" evidence="4">
    <location>
        <begin position="20"/>
        <end position="39"/>
    </location>
</feature>
<name>A0A8H3F3N1_9LECA</name>
<dbReference type="InterPro" id="IPR013094">
    <property type="entry name" value="AB_hydrolase_3"/>
</dbReference>
<sequence length="373" mass="41442">MPEPDRNTLYTTHPGKFAYTFYSILLGIARLPLWMIYFIPTGLRQHPKWTWKQAVGVRFVRAFLYWCCSVEMVTPYNLTPGSEKDQWVTFVPAKSKHYTGVATADPEIKPGKTGATWYPSVPAKSATKVVLHFHGGAFVIGDGRVQDCGFLAGTLLKEAKVNYVCAVNYRLASNDGGRFPAALQDAITSYIYLTETLQISPRDIIFSGDSAGGNLVLCLLKYIANYGNVTGLTTPAAAWLWSPWVDPVGGTDPVRYYKSPNGSTDYVAHAFGVWGARCYMPLQESKLNDSYIDFKHHPFKTGVPLYFSIGGAEMLLEDDIETAEQFERVGNNVTKSLEEYCPHDIMLVGKNTNFDKEAAVAAQKAGTWLRNLN</sequence>
<dbReference type="GO" id="GO:0016787">
    <property type="term" value="F:hydrolase activity"/>
    <property type="evidence" value="ECO:0007669"/>
    <property type="project" value="UniProtKB-KW"/>
</dbReference>
<dbReference type="InterPro" id="IPR050300">
    <property type="entry name" value="GDXG_lipolytic_enzyme"/>
</dbReference>
<evidence type="ECO:0000256" key="3">
    <source>
        <dbReference type="PROSITE-ProRule" id="PRU10038"/>
    </source>
</evidence>
<evidence type="ECO:0000259" key="5">
    <source>
        <dbReference type="Pfam" id="PF07859"/>
    </source>
</evidence>
<dbReference type="InterPro" id="IPR033140">
    <property type="entry name" value="Lipase_GDXG_put_SER_AS"/>
</dbReference>
<evidence type="ECO:0000256" key="4">
    <source>
        <dbReference type="SAM" id="Phobius"/>
    </source>
</evidence>
<feature type="domain" description="Alpha/beta hydrolase fold-3" evidence="5">
    <location>
        <begin position="130"/>
        <end position="346"/>
    </location>
</feature>
<dbReference type="PANTHER" id="PTHR48081">
    <property type="entry name" value="AB HYDROLASE SUPERFAMILY PROTEIN C4A8.06C"/>
    <property type="match status" value="1"/>
</dbReference>
<evidence type="ECO:0000313" key="7">
    <source>
        <dbReference type="Proteomes" id="UP000664169"/>
    </source>
</evidence>
<dbReference type="InterPro" id="IPR029058">
    <property type="entry name" value="AB_hydrolase_fold"/>
</dbReference>
<dbReference type="OrthoDB" id="2152029at2759"/>
<keyword evidence="4" id="KW-0812">Transmembrane</keyword>
<feature type="active site" evidence="3">
    <location>
        <position position="210"/>
    </location>
</feature>
<keyword evidence="4" id="KW-0472">Membrane</keyword>
<gene>
    <name evidence="6" type="ORF">GOMPHAMPRED_000756</name>
</gene>
<dbReference type="PROSITE" id="PS01174">
    <property type="entry name" value="LIPASE_GDXG_SER"/>
    <property type="match status" value="1"/>
</dbReference>
<protein>
    <recommendedName>
        <fullName evidence="5">Alpha/beta hydrolase fold-3 domain-containing protein</fullName>
    </recommendedName>
</protein>
<dbReference type="Pfam" id="PF07859">
    <property type="entry name" value="Abhydrolase_3"/>
    <property type="match status" value="1"/>
</dbReference>
<comment type="similarity">
    <text evidence="1">Belongs to the 'GDXG' lipolytic enzyme family.</text>
</comment>
<dbReference type="EMBL" id="CAJPDQ010000010">
    <property type="protein sequence ID" value="CAF9915437.1"/>
    <property type="molecule type" value="Genomic_DNA"/>
</dbReference>
<dbReference type="AlphaFoldDB" id="A0A8H3F3N1"/>
<evidence type="ECO:0000256" key="1">
    <source>
        <dbReference type="ARBA" id="ARBA00010515"/>
    </source>
</evidence>